<protein>
    <submittedName>
        <fullName evidence="9">S8 family serine peptidase</fullName>
    </submittedName>
</protein>
<dbReference type="PANTHER" id="PTHR43806:SF11">
    <property type="entry name" value="CEREVISIN-RELATED"/>
    <property type="match status" value="1"/>
</dbReference>
<organism evidence="9 10">
    <name type="scientific">Micromonospora aurantiaca</name>
    <name type="common">nom. illeg.</name>
    <dbReference type="NCBI Taxonomy" id="47850"/>
    <lineage>
        <taxon>Bacteria</taxon>
        <taxon>Bacillati</taxon>
        <taxon>Actinomycetota</taxon>
        <taxon>Actinomycetes</taxon>
        <taxon>Micromonosporales</taxon>
        <taxon>Micromonosporaceae</taxon>
        <taxon>Micromonospora</taxon>
    </lineage>
</organism>
<evidence type="ECO:0000256" key="3">
    <source>
        <dbReference type="ARBA" id="ARBA00022801"/>
    </source>
</evidence>
<evidence type="ECO:0000313" key="10">
    <source>
        <dbReference type="Proteomes" id="UP000471364"/>
    </source>
</evidence>
<dbReference type="InterPro" id="IPR023828">
    <property type="entry name" value="Peptidase_S8_Ser-AS"/>
</dbReference>
<feature type="chain" id="PRO_5045239894" evidence="7">
    <location>
        <begin position="36"/>
        <end position="923"/>
    </location>
</feature>
<accession>A0ABQ6UG70</accession>
<dbReference type="InterPro" id="IPR050131">
    <property type="entry name" value="Peptidase_S8_subtilisin-like"/>
</dbReference>
<evidence type="ECO:0000256" key="5">
    <source>
        <dbReference type="PROSITE-ProRule" id="PRU01240"/>
    </source>
</evidence>
<evidence type="ECO:0000256" key="1">
    <source>
        <dbReference type="ARBA" id="ARBA00011073"/>
    </source>
</evidence>
<dbReference type="InterPro" id="IPR000209">
    <property type="entry name" value="Peptidase_S8/S53_dom"/>
</dbReference>
<evidence type="ECO:0000256" key="7">
    <source>
        <dbReference type="SAM" id="SignalP"/>
    </source>
</evidence>
<dbReference type="SUPFAM" id="SSF49452">
    <property type="entry name" value="Starch-binding domain-like"/>
    <property type="match status" value="1"/>
</dbReference>
<evidence type="ECO:0000256" key="4">
    <source>
        <dbReference type="ARBA" id="ARBA00022825"/>
    </source>
</evidence>
<dbReference type="Pfam" id="PF13620">
    <property type="entry name" value="CarboxypepD_reg"/>
    <property type="match status" value="1"/>
</dbReference>
<name>A0ABQ6UG70_9ACTN</name>
<feature type="active site" description="Charge relay system" evidence="5">
    <location>
        <position position="248"/>
    </location>
</feature>
<dbReference type="InterPro" id="IPR013784">
    <property type="entry name" value="Carb-bd-like_fold"/>
</dbReference>
<keyword evidence="3 5" id="KW-0378">Hydrolase</keyword>
<dbReference type="PRINTS" id="PR00723">
    <property type="entry name" value="SUBTILISIN"/>
</dbReference>
<dbReference type="PROSITE" id="PS00138">
    <property type="entry name" value="SUBTILASE_SER"/>
    <property type="match status" value="1"/>
</dbReference>
<reference evidence="9 10" key="1">
    <citation type="submission" date="2019-09" db="EMBL/GenBank/DDBJ databases">
        <title>High taxonomic diversity of Micromonospora strains isolated from Medicago sativa nodules in different geographical locations.</title>
        <authorList>
            <person name="Martinez-Hidalgo P."/>
            <person name="Flores-Felix J.D."/>
            <person name="Velazquez E."/>
            <person name="Brau L."/>
            <person name="Trujillo M.E."/>
            <person name="Martinez-Molina E."/>
        </authorList>
    </citation>
    <scope>NUCLEOTIDE SEQUENCE [LARGE SCALE GENOMIC DNA]</scope>
    <source>
        <strain evidence="9 10">ALFB5</strain>
    </source>
</reference>
<comment type="similarity">
    <text evidence="1 5">Belongs to the peptidase S8 family.</text>
</comment>
<feature type="region of interest" description="Disordered" evidence="6">
    <location>
        <begin position="384"/>
        <end position="407"/>
    </location>
</feature>
<evidence type="ECO:0000313" key="9">
    <source>
        <dbReference type="EMBL" id="KAB1110470.1"/>
    </source>
</evidence>
<dbReference type="Gene3D" id="2.60.120.260">
    <property type="entry name" value="Galactose-binding domain-like"/>
    <property type="match status" value="1"/>
</dbReference>
<dbReference type="Gene3D" id="2.60.40.1120">
    <property type="entry name" value="Carboxypeptidase-like, regulatory domain"/>
    <property type="match status" value="3"/>
</dbReference>
<evidence type="ECO:0000256" key="2">
    <source>
        <dbReference type="ARBA" id="ARBA00022670"/>
    </source>
</evidence>
<sequence>MHVSHSARRRYTTATVAFLASVLALGSAANGSASANTDATSRASVASQDKLRPQLRSQLHDRTSDVDFWVYFGAKADLSKARSIKDWNKRGAAVAKALKDAANDSQRTVRQELTAAGIAYQSFWAANAIKVTGGPELAERLATRSEVTSLWPSLRVEPPPVAKGIAQQQVDEVEWGIANINADRVWEQFGVRGEDITIASIDTGAQFDHPALVRQYRGAKSDGTFDHNYNWFDAAGSCGDAPCDRDGHGTHTMGTMVGDAGPGNRIGVAPGARWITANGCCPNDAALISSGQWMLEPTDLNGQNPDASKRPHIVNNSWGTTAPSDAPLMEDISQAWAASGIFGVWANGNNGSACQTSGSPGSRVINYSVGAYDAANAIAGFSSRGAGQDGESKPNISAPGVNVRSSSPGDGYTQLNGTSMATPHVAGTIALLWSAAGPMVGDVDGTKALLDGTAIDSPDDQCGGTDKDNNVFGEGRLDALALLRQAPIGPTGRVGGTVTDTVTGKPIPGASVTIGGPVDRTLTTGADGTYRSGALPVGEYTVDARKYGYGSASNDARVTEAATATVDLRLAPQPMSRVSGTVTDGSGHGWPLYAKITIDGYPNGPIFTDPVTGRYAVELPVAAAYQMQITAQYDGYQTARQTIELGTTDLIRDVALTIDLSSCTAPGYRWNGSGEDFDDWTGTGAQGGWTTTGAPSWRLDNPGHRPPLDGGGGRFPIADSAAAGKKLDTTLTSPRFDLTGQKAPQLSFTTSYYPHDKGQQAEVGVSVDGGRTWRTVWRRTESHAFGQVIVPLPQAAGRDKVRVRFHYQGRDAWWWAIDNAFVGTRACVPARGGLVVGTVTDRDTGAAVYATVAPTARPRESGSGVTTPADPNLGDGLYWVFSTGTGPTEFTATAPGYGARTATVQVRRDAVVAGNWSLVRKGG</sequence>
<dbReference type="InterPro" id="IPR013320">
    <property type="entry name" value="ConA-like_dom_sf"/>
</dbReference>
<keyword evidence="10" id="KW-1185">Reference proteome</keyword>
<dbReference type="InterPro" id="IPR036852">
    <property type="entry name" value="Peptidase_S8/S53_dom_sf"/>
</dbReference>
<feature type="active site" description="Charge relay system" evidence="5">
    <location>
        <position position="419"/>
    </location>
</feature>
<feature type="domain" description="Peptidase S8/S53" evidence="8">
    <location>
        <begin position="193"/>
        <end position="475"/>
    </location>
</feature>
<dbReference type="SUPFAM" id="SSF52743">
    <property type="entry name" value="Subtilisin-like"/>
    <property type="match status" value="1"/>
</dbReference>
<keyword evidence="4 5" id="KW-0720">Serine protease</keyword>
<dbReference type="PROSITE" id="PS51892">
    <property type="entry name" value="SUBTILASE"/>
    <property type="match status" value="1"/>
</dbReference>
<feature type="active site" description="Charge relay system" evidence="5">
    <location>
        <position position="202"/>
    </location>
</feature>
<dbReference type="EMBL" id="WAAR01000077">
    <property type="protein sequence ID" value="KAB1110470.1"/>
    <property type="molecule type" value="Genomic_DNA"/>
</dbReference>
<dbReference type="PANTHER" id="PTHR43806">
    <property type="entry name" value="PEPTIDASE S8"/>
    <property type="match status" value="1"/>
</dbReference>
<gene>
    <name evidence="9" type="ORF">F6X54_17885</name>
</gene>
<keyword evidence="2 5" id="KW-0645">Protease</keyword>
<dbReference type="SUPFAM" id="SSF49899">
    <property type="entry name" value="Concanavalin A-like lectins/glucanases"/>
    <property type="match status" value="1"/>
</dbReference>
<feature type="region of interest" description="Disordered" evidence="6">
    <location>
        <begin position="31"/>
        <end position="51"/>
    </location>
</feature>
<feature type="compositionally biased region" description="Low complexity" evidence="6">
    <location>
        <begin position="31"/>
        <end position="41"/>
    </location>
</feature>
<comment type="caution">
    <text evidence="9">The sequence shown here is derived from an EMBL/GenBank/DDBJ whole genome shotgun (WGS) entry which is preliminary data.</text>
</comment>
<dbReference type="Pfam" id="PF00082">
    <property type="entry name" value="Peptidase_S8"/>
    <property type="match status" value="1"/>
</dbReference>
<proteinExistence type="inferred from homology"/>
<dbReference type="InterPro" id="IPR015500">
    <property type="entry name" value="Peptidase_S8_subtilisin-rel"/>
</dbReference>
<dbReference type="Proteomes" id="UP000471364">
    <property type="component" value="Unassembled WGS sequence"/>
</dbReference>
<evidence type="ECO:0000256" key="6">
    <source>
        <dbReference type="SAM" id="MobiDB-lite"/>
    </source>
</evidence>
<dbReference type="Gene3D" id="3.40.50.200">
    <property type="entry name" value="Peptidase S8/S53 domain"/>
    <property type="match status" value="1"/>
</dbReference>
<evidence type="ECO:0000259" key="8">
    <source>
        <dbReference type="Pfam" id="PF00082"/>
    </source>
</evidence>
<keyword evidence="7" id="KW-0732">Signal</keyword>
<feature type="signal peptide" evidence="7">
    <location>
        <begin position="1"/>
        <end position="35"/>
    </location>
</feature>